<feature type="region of interest" description="Disordered" evidence="14">
    <location>
        <begin position="88"/>
        <end position="119"/>
    </location>
</feature>
<gene>
    <name evidence="19" type="ORF">TEA_016878</name>
</gene>
<dbReference type="Gene3D" id="3.30.390.30">
    <property type="match status" value="1"/>
</dbReference>
<dbReference type="PROSITE" id="PS00809">
    <property type="entry name" value="ADP_GLC_PYROPHOSPH_2"/>
    <property type="match status" value="1"/>
</dbReference>
<dbReference type="InterPro" id="IPR004099">
    <property type="entry name" value="Pyr_nucl-diS_OxRdtase_dimer"/>
</dbReference>
<evidence type="ECO:0000256" key="14">
    <source>
        <dbReference type="SAM" id="MobiDB-lite"/>
    </source>
</evidence>
<evidence type="ECO:0000256" key="11">
    <source>
        <dbReference type="RuleBase" id="RU003691"/>
    </source>
</evidence>
<evidence type="ECO:0000256" key="3">
    <source>
        <dbReference type="ARBA" id="ARBA00011738"/>
    </source>
</evidence>
<evidence type="ECO:0000313" key="20">
    <source>
        <dbReference type="Proteomes" id="UP000306102"/>
    </source>
</evidence>
<evidence type="ECO:0000256" key="8">
    <source>
        <dbReference type="ARBA" id="ARBA00023157"/>
    </source>
</evidence>
<keyword evidence="8" id="KW-1015">Disulfide bond</keyword>
<evidence type="ECO:0000256" key="4">
    <source>
        <dbReference type="ARBA" id="ARBA00022630"/>
    </source>
</evidence>
<evidence type="ECO:0000256" key="12">
    <source>
        <dbReference type="RuleBase" id="RU365040"/>
    </source>
</evidence>
<dbReference type="SUPFAM" id="SSF48208">
    <property type="entry name" value="Six-hairpin glycosidases"/>
    <property type="match status" value="1"/>
</dbReference>
<dbReference type="EMBL" id="SDRB02011582">
    <property type="protein sequence ID" value="THG00816.1"/>
    <property type="molecule type" value="Genomic_DNA"/>
</dbReference>
<sequence>MAMQTDIEANQYTLKSCVETMTAVTNLSNRLQSRTNEVQQLTSQLALLQRMYKDARAEITEAEGHRDVPIWRSAICCSGGAGWSDRAQWSGKHGGNTVKGRPGRRQEEETGGRVEKKNSTLRDLEMEKRDPRTVVAVILGGGAGTRLFPLTKRRAKPAVPIGGGYRLIDVPMSNCINSGINKVYILTQFNSASLNRHLGRAYSLGGGVTFGDGFVEALAATQTQGETGKRWFQGTADAVRQFHWLFEDARSKDIEDVLILSGDHLYRMDYMDFVHNHRQSGADITLSCLPMDDRKLGDKGISSWGWNLSGQHSTYHALFPRAWTIYDGEPDPELKVSCRQISPFIPHNYRDSSLPTAVFVYTLVNTGKERAKVTLCFTWANSIGGVSHLSGDHVNEPFMTAKENPPVTFAIAACETQNVNVTVLPCFGLSEGSCVTAKDMWGKMVQDGHFDRENFNTGPSMPSSPGETYCAAVSASAWVEPHGKCTVAFALAWSSPKIKFMKGKSYHRRYTKFYGTSERAASNLVHDALTNYKRWEEEIEKWQAPILRDDRLPEWYKFTLFNELYFLVAGGTVWTGHMYRNTKKYPYSQIQARGFTSLQTNSLRSFIRGQGKGIEGVALREGVSVIVVTTEMEREKDSALLTANAGSNQHQSTATEDMNFEVTEAKVDCKQGALCEHSTVALHNSTAGSSLNGNDETTITRYGKDEPVISHRRGSKYSRYPYPESDDDDVGGFLYLEGVEYIMWCTYDVHFYASYALLMLFPKIELSIQRDFAKAVLCEDGRKVKFLAEGNCGIRKVRGAIPHDLGTHDPWHEMNAYNIHDTSKWKDLNPKFVLQVYRDFAATGDFSFGAEVWPSVCAAMEYMDQFDRDNDCLIENDGFPDQTYDTWTVHGISAYCGGLWLAALQAAAAMAIQLGDRAFAERCKSKFVKAKSVFEAKLWNGSYFNYDSGSSSNSTSIQADQLAGQWYTASSGLPDLFNDYKIQSTLHKIYDFNVMKIRGGRMGAVNGMHSNGKVDETCMQSREIWTGVTYSVAATMILAGMEEQAFTTAEGIFIAGWSEEGYGYSFQTPEAWSIDGHFRSLIYMRPLAIWGMQWALSLPQAILEAPKINIMDRIPLTSQSLRSSHSETGVRKIAKKAKCLGDSAKRQILAGTNELWSKQSSRDCYGVVWKFLLIMARKMLIDGELSKPNEEEAHYDFDLFVIGAGSGGVRASRFAAQLYGAKVGICELPFHPISSEVIGGVGGTCVIRGCVPKKILVYGSAFGPEIEDARNYGWELNEKVDFNWKKLLRKKTEEIIRLNGIYKRLLSNAGVKLYEGEGKIVGPNEVEVTQLDGTKICYSAKHILIATGSRAHRPAIPGQELAITSDEALSLEELPKRAVILGGGYIAVEFASIWKGMGSTVDLCFRRELPLRGFDDEMRAVVARNLEGRQINLHPRTNLTELVKTEEGIKVLTDHGEEIMADVVLFATGRLPNTKRLNLEAVGVELDEMGAVKVDEFSRTNVPSIWAVGDVTNRLNLTPVALMEGTCFSKTVFGGQPTKPDYSNVPCAVFCIPPLCVVGLSEEEAIEQAKGDISIFTSTFNPMKNTVSGRQEKTVMKLLVDSETDKVIGASMCGPDAPEIMQGIAVALKCGATKAQFDSTVGIHPSAAEEFVTMRTATRRIAKPKTNL</sequence>
<name>A0A4S4DG72_CAMSN</name>
<keyword evidence="7 11" id="KW-0560">Oxidoreductase</keyword>
<dbReference type="PANTHER" id="PTHR12654:SF0">
    <property type="entry name" value="NON-LYSOSOMAL GLUCOSYLCERAMIDASE"/>
    <property type="match status" value="1"/>
</dbReference>
<dbReference type="NCBIfam" id="NF004776">
    <property type="entry name" value="PRK06116.1"/>
    <property type="match status" value="1"/>
</dbReference>
<feature type="domain" description="Glycosyl-hydrolase family 116 N-terminal" evidence="18">
    <location>
        <begin position="294"/>
        <end position="535"/>
    </location>
</feature>
<evidence type="ECO:0000259" key="18">
    <source>
        <dbReference type="Pfam" id="PF12215"/>
    </source>
</evidence>
<dbReference type="InterPro" id="IPR023753">
    <property type="entry name" value="FAD/NAD-binding_dom"/>
</dbReference>
<evidence type="ECO:0000259" key="15">
    <source>
        <dbReference type="Pfam" id="PF02852"/>
    </source>
</evidence>
<dbReference type="Gene3D" id="1.50.10.10">
    <property type="match status" value="1"/>
</dbReference>
<comment type="catalytic activity">
    <reaction evidence="10 12">
        <text>2 glutathione + NADP(+) = glutathione disulfide + NADPH + H(+)</text>
        <dbReference type="Rhea" id="RHEA:11740"/>
        <dbReference type="ChEBI" id="CHEBI:15378"/>
        <dbReference type="ChEBI" id="CHEBI:57783"/>
        <dbReference type="ChEBI" id="CHEBI:57925"/>
        <dbReference type="ChEBI" id="CHEBI:58297"/>
        <dbReference type="ChEBI" id="CHEBI:58349"/>
        <dbReference type="EC" id="1.8.1.7"/>
    </reaction>
</comment>
<evidence type="ECO:0000256" key="6">
    <source>
        <dbReference type="ARBA" id="ARBA00022857"/>
    </source>
</evidence>
<dbReference type="InterPro" id="IPR006324">
    <property type="entry name" value="GSHR"/>
</dbReference>
<dbReference type="PANTHER" id="PTHR12654">
    <property type="entry name" value="BILE ACID BETA-GLUCOSIDASE-RELATED"/>
    <property type="match status" value="1"/>
</dbReference>
<keyword evidence="13" id="KW-0175">Coiled coil</keyword>
<evidence type="ECO:0000256" key="2">
    <source>
        <dbReference type="ARBA" id="ARBA00007532"/>
    </source>
</evidence>
<dbReference type="PROSITE" id="PS00808">
    <property type="entry name" value="ADP_GLC_PYROPHOSPH_1"/>
    <property type="match status" value="1"/>
</dbReference>
<dbReference type="InterPro" id="IPR016156">
    <property type="entry name" value="FAD/NAD-linked_Rdtase_dimer_sf"/>
</dbReference>
<dbReference type="STRING" id="542762.A0A4S4DG72"/>
<comment type="function">
    <text evidence="12">Catalyzes the reduction of glutathione disulfide (GSSG) to reduced glutathione (GSH).</text>
</comment>
<dbReference type="Pfam" id="PF07992">
    <property type="entry name" value="Pyr_redox_2"/>
    <property type="match status" value="1"/>
</dbReference>
<feature type="domain" description="Pyridine nucleotide-disulphide oxidoreductase dimerisation" evidence="15">
    <location>
        <begin position="1545"/>
        <end position="1654"/>
    </location>
</feature>
<protein>
    <recommendedName>
        <fullName evidence="12">Glutathione reductase</fullName>
        <shortName evidence="12">GRase</shortName>
        <ecNumber evidence="12">1.8.1.7</ecNumber>
    </recommendedName>
</protein>
<comment type="caution">
    <text evidence="19">The sequence shown here is derived from an EMBL/GenBank/DDBJ whole genome shotgun (WGS) entry which is preliminary data.</text>
</comment>
<comment type="subunit">
    <text evidence="3">Homodimer.</text>
</comment>
<evidence type="ECO:0000256" key="9">
    <source>
        <dbReference type="ARBA" id="ARBA00023284"/>
    </source>
</evidence>
<proteinExistence type="inferred from homology"/>
<dbReference type="InterPro" id="IPR008928">
    <property type="entry name" value="6-hairpin_glycosidase_sf"/>
</dbReference>
<evidence type="ECO:0000313" key="19">
    <source>
        <dbReference type="EMBL" id="THG00816.1"/>
    </source>
</evidence>
<dbReference type="NCBIfam" id="TIGR01424">
    <property type="entry name" value="gluta_reduc_2"/>
    <property type="match status" value="1"/>
</dbReference>
<evidence type="ECO:0000256" key="7">
    <source>
        <dbReference type="ARBA" id="ARBA00023002"/>
    </source>
</evidence>
<dbReference type="FunFam" id="1.50.10.10:FF:000006">
    <property type="entry name" value="Non-lysosomal glucosylceramidase"/>
    <property type="match status" value="1"/>
</dbReference>
<dbReference type="Proteomes" id="UP000306102">
    <property type="component" value="Unassembled WGS sequence"/>
</dbReference>
<feature type="domain" description="FAD/NAD(P)-binding" evidence="17">
    <location>
        <begin position="1197"/>
        <end position="1525"/>
    </location>
</feature>
<evidence type="ECO:0000256" key="13">
    <source>
        <dbReference type="SAM" id="Coils"/>
    </source>
</evidence>
<dbReference type="Pfam" id="PF02852">
    <property type="entry name" value="Pyr_redox_dim"/>
    <property type="match status" value="1"/>
</dbReference>
<keyword evidence="4 11" id="KW-0285">Flavoprotein</keyword>
<dbReference type="InterPro" id="IPR012999">
    <property type="entry name" value="Pyr_OxRdtase_I_AS"/>
</dbReference>
<dbReference type="GO" id="GO:0004362">
    <property type="term" value="F:glutathione-disulfide reductase (NADPH) activity"/>
    <property type="evidence" value="ECO:0007669"/>
    <property type="project" value="UniProtKB-EC"/>
</dbReference>
<accession>A0A4S4DG72</accession>
<dbReference type="FunFam" id="3.30.390.30:FF:000008">
    <property type="entry name" value="Glutathione reductase"/>
    <property type="match status" value="1"/>
</dbReference>
<evidence type="ECO:0000259" key="17">
    <source>
        <dbReference type="Pfam" id="PF07992"/>
    </source>
</evidence>
<dbReference type="Gene3D" id="3.50.50.60">
    <property type="entry name" value="FAD/NAD(P)-binding domain"/>
    <property type="match status" value="2"/>
</dbReference>
<dbReference type="Pfam" id="PF04685">
    <property type="entry name" value="DUF608"/>
    <property type="match status" value="1"/>
</dbReference>
<dbReference type="InterPro" id="IPR005836">
    <property type="entry name" value="ADP_Glu_pyroP_CS"/>
</dbReference>
<dbReference type="GO" id="GO:0005978">
    <property type="term" value="P:glycogen biosynthetic process"/>
    <property type="evidence" value="ECO:0007669"/>
    <property type="project" value="InterPro"/>
</dbReference>
<evidence type="ECO:0000259" key="16">
    <source>
        <dbReference type="Pfam" id="PF04685"/>
    </source>
</evidence>
<dbReference type="PRINTS" id="PR00368">
    <property type="entry name" value="FADPNR"/>
</dbReference>
<dbReference type="FunFam" id="3.50.50.60:FF:000051">
    <property type="entry name" value="Glutathione reductase"/>
    <property type="match status" value="1"/>
</dbReference>
<dbReference type="InterPro" id="IPR036188">
    <property type="entry name" value="FAD/NAD-bd_sf"/>
</dbReference>
<comment type="cofactor">
    <cofactor evidence="1 12">
        <name>FAD</name>
        <dbReference type="ChEBI" id="CHEBI:57692"/>
    </cofactor>
</comment>
<dbReference type="GO" id="GO:0050660">
    <property type="term" value="F:flavin adenine dinucleotide binding"/>
    <property type="evidence" value="ECO:0007669"/>
    <property type="project" value="InterPro"/>
</dbReference>
<dbReference type="PROSITE" id="PS00076">
    <property type="entry name" value="PYRIDINE_REDOX_1"/>
    <property type="match status" value="1"/>
</dbReference>
<dbReference type="GO" id="GO:0008878">
    <property type="term" value="F:glucose-1-phosphate adenylyltransferase activity"/>
    <property type="evidence" value="ECO:0007669"/>
    <property type="project" value="InterPro"/>
</dbReference>
<comment type="similarity">
    <text evidence="2 11">Belongs to the class-I pyridine nucleotide-disulfide oxidoreductase family.</text>
</comment>
<feature type="domain" description="Glycosyl-hydrolase family 116 catalytic region" evidence="16">
    <location>
        <begin position="731"/>
        <end position="1092"/>
    </location>
</feature>
<dbReference type="SUPFAM" id="SSF51905">
    <property type="entry name" value="FAD/NAD(P)-binding domain"/>
    <property type="match status" value="1"/>
</dbReference>
<dbReference type="Gene3D" id="3.90.550.10">
    <property type="entry name" value="Spore Coat Polysaccharide Biosynthesis Protein SpsA, Chain A"/>
    <property type="match status" value="1"/>
</dbReference>
<dbReference type="GO" id="GO:0008422">
    <property type="term" value="F:beta-glucosidase activity"/>
    <property type="evidence" value="ECO:0007669"/>
    <property type="project" value="TreeGrafter"/>
</dbReference>
<keyword evidence="6 12" id="KW-0521">NADP</keyword>
<dbReference type="PRINTS" id="PR00411">
    <property type="entry name" value="PNDRDTASEI"/>
</dbReference>
<dbReference type="InterPro" id="IPR052566">
    <property type="entry name" value="Non-lysos_glucosylceramidase"/>
</dbReference>
<dbReference type="GO" id="GO:0006749">
    <property type="term" value="P:glutathione metabolic process"/>
    <property type="evidence" value="ECO:0007669"/>
    <property type="project" value="InterPro"/>
</dbReference>
<dbReference type="SUPFAM" id="SSF53448">
    <property type="entry name" value="Nucleotide-diphospho-sugar transferases"/>
    <property type="match status" value="1"/>
</dbReference>
<keyword evidence="5 11" id="KW-0274">FAD</keyword>
<dbReference type="InterPro" id="IPR012341">
    <property type="entry name" value="6hp_glycosidase-like_sf"/>
</dbReference>
<dbReference type="InterPro" id="IPR029044">
    <property type="entry name" value="Nucleotide-diphossugar_trans"/>
</dbReference>
<evidence type="ECO:0000256" key="5">
    <source>
        <dbReference type="ARBA" id="ARBA00022827"/>
    </source>
</evidence>
<reference evidence="19 20" key="1">
    <citation type="journal article" date="2018" name="Proc. Natl. Acad. Sci. U.S.A.">
        <title>Draft genome sequence of Camellia sinensis var. sinensis provides insights into the evolution of the tea genome and tea quality.</title>
        <authorList>
            <person name="Wei C."/>
            <person name="Yang H."/>
            <person name="Wang S."/>
            <person name="Zhao J."/>
            <person name="Liu C."/>
            <person name="Gao L."/>
            <person name="Xia E."/>
            <person name="Lu Y."/>
            <person name="Tai Y."/>
            <person name="She G."/>
            <person name="Sun J."/>
            <person name="Cao H."/>
            <person name="Tong W."/>
            <person name="Gao Q."/>
            <person name="Li Y."/>
            <person name="Deng W."/>
            <person name="Jiang X."/>
            <person name="Wang W."/>
            <person name="Chen Q."/>
            <person name="Zhang S."/>
            <person name="Li H."/>
            <person name="Wu J."/>
            <person name="Wang P."/>
            <person name="Li P."/>
            <person name="Shi C."/>
            <person name="Zheng F."/>
            <person name="Jian J."/>
            <person name="Huang B."/>
            <person name="Shan D."/>
            <person name="Shi M."/>
            <person name="Fang C."/>
            <person name="Yue Y."/>
            <person name="Li F."/>
            <person name="Li D."/>
            <person name="Wei S."/>
            <person name="Han B."/>
            <person name="Jiang C."/>
            <person name="Yin Y."/>
            <person name="Xia T."/>
            <person name="Zhang Z."/>
            <person name="Bennetzen J.L."/>
            <person name="Zhao S."/>
            <person name="Wan X."/>
        </authorList>
    </citation>
    <scope>NUCLEOTIDE SEQUENCE [LARGE SCALE GENOMIC DNA]</scope>
    <source>
        <strain evidence="20">cv. Shuchazao</strain>
        <tissue evidence="19">Leaf</tissue>
    </source>
</reference>
<keyword evidence="9 11" id="KW-0676">Redox-active center</keyword>
<feature type="coiled-coil region" evidence="13">
    <location>
        <begin position="24"/>
        <end position="65"/>
    </location>
</feature>
<evidence type="ECO:0000256" key="1">
    <source>
        <dbReference type="ARBA" id="ARBA00001974"/>
    </source>
</evidence>
<keyword evidence="20" id="KW-1185">Reference proteome</keyword>
<dbReference type="CDD" id="cd02508">
    <property type="entry name" value="ADP_Glucose_PP"/>
    <property type="match status" value="1"/>
</dbReference>
<organism evidence="19 20">
    <name type="scientific">Camellia sinensis var. sinensis</name>
    <name type="common">China tea</name>
    <dbReference type="NCBI Taxonomy" id="542762"/>
    <lineage>
        <taxon>Eukaryota</taxon>
        <taxon>Viridiplantae</taxon>
        <taxon>Streptophyta</taxon>
        <taxon>Embryophyta</taxon>
        <taxon>Tracheophyta</taxon>
        <taxon>Spermatophyta</taxon>
        <taxon>Magnoliopsida</taxon>
        <taxon>eudicotyledons</taxon>
        <taxon>Gunneridae</taxon>
        <taxon>Pentapetalae</taxon>
        <taxon>asterids</taxon>
        <taxon>Ericales</taxon>
        <taxon>Theaceae</taxon>
        <taxon>Camellia</taxon>
    </lineage>
</organism>
<evidence type="ECO:0000256" key="10">
    <source>
        <dbReference type="ARBA" id="ARBA00049142"/>
    </source>
</evidence>
<dbReference type="InterPro" id="IPR024462">
    <property type="entry name" value="GH116_N"/>
</dbReference>
<dbReference type="SUPFAM" id="SSF55424">
    <property type="entry name" value="FAD/NAD-linked reductases, dimerisation (C-terminal) domain"/>
    <property type="match status" value="1"/>
</dbReference>
<dbReference type="Pfam" id="PF12215">
    <property type="entry name" value="Glyco_hydr_116N"/>
    <property type="match status" value="1"/>
</dbReference>
<dbReference type="EC" id="1.8.1.7" evidence="12"/>
<feature type="compositionally biased region" description="Basic and acidic residues" evidence="14">
    <location>
        <begin position="104"/>
        <end position="119"/>
    </location>
</feature>
<dbReference type="GO" id="GO:0050661">
    <property type="term" value="F:NADP binding"/>
    <property type="evidence" value="ECO:0007669"/>
    <property type="project" value="InterPro"/>
</dbReference>
<dbReference type="InterPro" id="IPR006775">
    <property type="entry name" value="GH116_catalytic"/>
</dbReference>